<gene>
    <name evidence="4" type="ORF">ENJ51_09950</name>
</gene>
<feature type="chain" id="PRO_5031087478" description="Lipoprotein" evidence="3">
    <location>
        <begin position="21"/>
        <end position="219"/>
    </location>
</feature>
<keyword evidence="1" id="KW-0175">Coiled coil</keyword>
<dbReference type="AlphaFoldDB" id="A0A7V2T0Y0"/>
<sequence length="219" mass="23028">MKLAKQLFITSSLSVLLLTACGGGNETTAEAPRANLERILEITASELKEFEKKHKDTTKEKAMDDFSLSLAETLNATEPKVYPKTLGVIAEKDGSFTGFVDKNVNKLRDSGEPTAFKVEIDGEKQKLIASNSERSAESGIGGMMTGLAGGMMMGMLMGSLMNRQSSTGTRPGANTPPRRSAKAATSARSKSKSSSSSSSRSSAPSARSRSGSGSFSSGK</sequence>
<evidence type="ECO:0008006" key="5">
    <source>
        <dbReference type="Google" id="ProtNLM"/>
    </source>
</evidence>
<evidence type="ECO:0000256" key="1">
    <source>
        <dbReference type="SAM" id="Coils"/>
    </source>
</evidence>
<evidence type="ECO:0000256" key="3">
    <source>
        <dbReference type="SAM" id="SignalP"/>
    </source>
</evidence>
<proteinExistence type="predicted"/>
<feature type="compositionally biased region" description="Low complexity" evidence="2">
    <location>
        <begin position="176"/>
        <end position="219"/>
    </location>
</feature>
<comment type="caution">
    <text evidence="4">The sequence shown here is derived from an EMBL/GenBank/DDBJ whole genome shotgun (WGS) entry which is preliminary data.</text>
</comment>
<reference evidence="4" key="1">
    <citation type="journal article" date="2020" name="mSystems">
        <title>Genome- and Community-Level Interaction Insights into Carbon Utilization and Element Cycling Functions of Hydrothermarchaeota in Hydrothermal Sediment.</title>
        <authorList>
            <person name="Zhou Z."/>
            <person name="Liu Y."/>
            <person name="Xu W."/>
            <person name="Pan J."/>
            <person name="Luo Z.H."/>
            <person name="Li M."/>
        </authorList>
    </citation>
    <scope>NUCLEOTIDE SEQUENCE [LARGE SCALE GENOMIC DNA]</scope>
    <source>
        <strain evidence="4">HyVt-493</strain>
    </source>
</reference>
<name>A0A7V2T0Y0_LEUMU</name>
<feature type="region of interest" description="Disordered" evidence="2">
    <location>
        <begin position="162"/>
        <end position="219"/>
    </location>
</feature>
<evidence type="ECO:0000313" key="4">
    <source>
        <dbReference type="EMBL" id="HFC93121.1"/>
    </source>
</evidence>
<protein>
    <recommendedName>
        <fullName evidence="5">Lipoprotein</fullName>
    </recommendedName>
</protein>
<organism evidence="4">
    <name type="scientific">Leucothrix mucor</name>
    <dbReference type="NCBI Taxonomy" id="45248"/>
    <lineage>
        <taxon>Bacteria</taxon>
        <taxon>Pseudomonadati</taxon>
        <taxon>Pseudomonadota</taxon>
        <taxon>Gammaproteobacteria</taxon>
        <taxon>Thiotrichales</taxon>
        <taxon>Thiotrichaceae</taxon>
        <taxon>Leucothrix</taxon>
    </lineage>
</organism>
<accession>A0A7V2T0Y0</accession>
<feature type="coiled-coil region" evidence="1">
    <location>
        <begin position="33"/>
        <end position="60"/>
    </location>
</feature>
<feature type="signal peptide" evidence="3">
    <location>
        <begin position="1"/>
        <end position="20"/>
    </location>
</feature>
<evidence type="ECO:0000256" key="2">
    <source>
        <dbReference type="SAM" id="MobiDB-lite"/>
    </source>
</evidence>
<dbReference type="Proteomes" id="UP000885750">
    <property type="component" value="Unassembled WGS sequence"/>
</dbReference>
<dbReference type="PROSITE" id="PS51257">
    <property type="entry name" value="PROKAR_LIPOPROTEIN"/>
    <property type="match status" value="1"/>
</dbReference>
<keyword evidence="3" id="KW-0732">Signal</keyword>
<dbReference type="EMBL" id="DRMS01000372">
    <property type="protein sequence ID" value="HFC93121.1"/>
    <property type="molecule type" value="Genomic_DNA"/>
</dbReference>